<dbReference type="Gene3D" id="1.10.287.110">
    <property type="entry name" value="DnaJ domain"/>
    <property type="match status" value="1"/>
</dbReference>
<dbReference type="Proteomes" id="UP000239649">
    <property type="component" value="Unassembled WGS sequence"/>
</dbReference>
<feature type="domain" description="J" evidence="2">
    <location>
        <begin position="59"/>
        <end position="126"/>
    </location>
</feature>
<dbReference type="PANTHER" id="PTHR43948">
    <property type="entry name" value="DNAJ HOMOLOG SUBFAMILY B"/>
    <property type="match status" value="1"/>
</dbReference>
<dbReference type="PROSITE" id="PS50076">
    <property type="entry name" value="DNAJ_2"/>
    <property type="match status" value="1"/>
</dbReference>
<dbReference type="GO" id="GO:0005737">
    <property type="term" value="C:cytoplasm"/>
    <property type="evidence" value="ECO:0007669"/>
    <property type="project" value="TreeGrafter"/>
</dbReference>
<dbReference type="GO" id="GO:0044183">
    <property type="term" value="F:protein folding chaperone"/>
    <property type="evidence" value="ECO:0007669"/>
    <property type="project" value="TreeGrafter"/>
</dbReference>
<dbReference type="AlphaFoldDB" id="A0A2P6V991"/>
<protein>
    <submittedName>
        <fullName evidence="3">Molecular chaperone</fullName>
    </submittedName>
</protein>
<dbReference type="GO" id="GO:0051087">
    <property type="term" value="F:protein-folding chaperone binding"/>
    <property type="evidence" value="ECO:0007669"/>
    <property type="project" value="TreeGrafter"/>
</dbReference>
<dbReference type="InterPro" id="IPR001623">
    <property type="entry name" value="DnaJ_domain"/>
</dbReference>
<dbReference type="CDD" id="cd06257">
    <property type="entry name" value="DnaJ"/>
    <property type="match status" value="1"/>
</dbReference>
<dbReference type="GO" id="GO:0051082">
    <property type="term" value="F:unfolded protein binding"/>
    <property type="evidence" value="ECO:0007669"/>
    <property type="project" value="TreeGrafter"/>
</dbReference>
<dbReference type="PRINTS" id="PR00625">
    <property type="entry name" value="JDOMAIN"/>
</dbReference>
<feature type="region of interest" description="Disordered" evidence="1">
    <location>
        <begin position="1"/>
        <end position="33"/>
    </location>
</feature>
<evidence type="ECO:0000313" key="3">
    <source>
        <dbReference type="EMBL" id="PSC70653.1"/>
    </source>
</evidence>
<name>A0A2P6V991_9CHLO</name>
<sequence length="265" mass="29562">MADRVFERVLQQTSTAEPNPDARRQKAQANDEAAMRKLDTGMTASDAIQRMLLAAKDKDYFRLLELPPPEVDALGRPAWNVKPLEVSKAYRKLSVLVHPDKNPGDAARAAFEALNEAHRLLKDASKLEGILKDHLEAARQRQETALASASLEERVMIQAQQAAAAKALRRAQGESLQADIVAQMRERQEAAKRKREAAEKSRYRRRGEEEGDAAGDVEARLEEERRAREAAAQQQAGSSSDEEDAAARRRALAKRRQKQHKPSGM</sequence>
<keyword evidence="4" id="KW-1185">Reference proteome</keyword>
<dbReference type="InterPro" id="IPR036869">
    <property type="entry name" value="J_dom_sf"/>
</dbReference>
<dbReference type="STRING" id="554055.A0A2P6V991"/>
<dbReference type="Pfam" id="PF00226">
    <property type="entry name" value="DnaJ"/>
    <property type="match status" value="1"/>
</dbReference>
<organism evidence="3 4">
    <name type="scientific">Micractinium conductrix</name>
    <dbReference type="NCBI Taxonomy" id="554055"/>
    <lineage>
        <taxon>Eukaryota</taxon>
        <taxon>Viridiplantae</taxon>
        <taxon>Chlorophyta</taxon>
        <taxon>core chlorophytes</taxon>
        <taxon>Trebouxiophyceae</taxon>
        <taxon>Chlorellales</taxon>
        <taxon>Chlorellaceae</taxon>
        <taxon>Chlorella clade</taxon>
        <taxon>Micractinium</taxon>
    </lineage>
</organism>
<evidence type="ECO:0000256" key="1">
    <source>
        <dbReference type="SAM" id="MobiDB-lite"/>
    </source>
</evidence>
<feature type="compositionally biased region" description="Basic and acidic residues" evidence="1">
    <location>
        <begin position="191"/>
        <end position="201"/>
    </location>
</feature>
<feature type="region of interest" description="Disordered" evidence="1">
    <location>
        <begin position="191"/>
        <end position="265"/>
    </location>
</feature>
<accession>A0A2P6V991</accession>
<dbReference type="PANTHER" id="PTHR43948:SF10">
    <property type="entry name" value="MRJ, ISOFORM E"/>
    <property type="match status" value="1"/>
</dbReference>
<comment type="caution">
    <text evidence="3">The sequence shown here is derived from an EMBL/GenBank/DDBJ whole genome shotgun (WGS) entry which is preliminary data.</text>
</comment>
<feature type="compositionally biased region" description="Basic and acidic residues" evidence="1">
    <location>
        <begin position="217"/>
        <end position="229"/>
    </location>
</feature>
<proteinExistence type="predicted"/>
<evidence type="ECO:0000259" key="2">
    <source>
        <dbReference type="PROSITE" id="PS50076"/>
    </source>
</evidence>
<dbReference type="SUPFAM" id="SSF46565">
    <property type="entry name" value="Chaperone J-domain"/>
    <property type="match status" value="1"/>
</dbReference>
<dbReference type="EMBL" id="LHPF02000018">
    <property type="protein sequence ID" value="PSC70653.1"/>
    <property type="molecule type" value="Genomic_DNA"/>
</dbReference>
<reference evidence="3 4" key="1">
    <citation type="journal article" date="2018" name="Plant J.">
        <title>Genome sequences of Chlorella sorokiniana UTEX 1602 and Micractinium conductrix SAG 241.80: implications to maltose excretion by a green alga.</title>
        <authorList>
            <person name="Arriola M.B."/>
            <person name="Velmurugan N."/>
            <person name="Zhang Y."/>
            <person name="Plunkett M.H."/>
            <person name="Hondzo H."/>
            <person name="Barney B.M."/>
        </authorList>
    </citation>
    <scope>NUCLEOTIDE SEQUENCE [LARGE SCALE GENOMIC DNA]</scope>
    <source>
        <strain evidence="3 4">SAG 241.80</strain>
    </source>
</reference>
<evidence type="ECO:0000313" key="4">
    <source>
        <dbReference type="Proteomes" id="UP000239649"/>
    </source>
</evidence>
<dbReference type="OrthoDB" id="10250354at2759"/>
<dbReference type="GO" id="GO:0005634">
    <property type="term" value="C:nucleus"/>
    <property type="evidence" value="ECO:0007669"/>
    <property type="project" value="TreeGrafter"/>
</dbReference>
<gene>
    <name evidence="3" type="ORF">C2E20_5869</name>
</gene>
<dbReference type="SMART" id="SM00271">
    <property type="entry name" value="DnaJ"/>
    <property type="match status" value="1"/>
</dbReference>
<feature type="compositionally biased region" description="Basic residues" evidence="1">
    <location>
        <begin position="248"/>
        <end position="265"/>
    </location>
</feature>